<gene>
    <name evidence="2" type="ORF">COV24_00690</name>
</gene>
<dbReference type="InterPro" id="IPR029060">
    <property type="entry name" value="PIN-like_dom_sf"/>
</dbReference>
<evidence type="ECO:0000259" key="1">
    <source>
        <dbReference type="Pfam" id="PF01850"/>
    </source>
</evidence>
<proteinExistence type="predicted"/>
<dbReference type="Gene3D" id="3.40.50.1010">
    <property type="entry name" value="5'-nuclease"/>
    <property type="match status" value="1"/>
</dbReference>
<protein>
    <recommendedName>
        <fullName evidence="1">PIN domain-containing protein</fullName>
    </recommendedName>
</protein>
<dbReference type="SUPFAM" id="SSF88723">
    <property type="entry name" value="PIN domain-like"/>
    <property type="match status" value="1"/>
</dbReference>
<dbReference type="InterPro" id="IPR002716">
    <property type="entry name" value="PIN_dom"/>
</dbReference>
<organism evidence="2 3">
    <name type="scientific">candidate division WWE3 bacterium CG10_big_fil_rev_8_21_14_0_10_32_10</name>
    <dbReference type="NCBI Taxonomy" id="1975090"/>
    <lineage>
        <taxon>Bacteria</taxon>
        <taxon>Katanobacteria</taxon>
    </lineage>
</organism>
<evidence type="ECO:0000313" key="2">
    <source>
        <dbReference type="EMBL" id="PIR43828.1"/>
    </source>
</evidence>
<reference evidence="2 3" key="1">
    <citation type="submission" date="2017-09" db="EMBL/GenBank/DDBJ databases">
        <title>Depth-based differentiation of microbial function through sediment-hosted aquifers and enrichment of novel symbionts in the deep terrestrial subsurface.</title>
        <authorList>
            <person name="Probst A.J."/>
            <person name="Ladd B."/>
            <person name="Jarett J.K."/>
            <person name="Geller-Mcgrath D.E."/>
            <person name="Sieber C.M."/>
            <person name="Emerson J.B."/>
            <person name="Anantharaman K."/>
            <person name="Thomas B.C."/>
            <person name="Malmstrom R."/>
            <person name="Stieglmeier M."/>
            <person name="Klingl A."/>
            <person name="Woyke T."/>
            <person name="Ryan C.M."/>
            <person name="Banfield J.F."/>
        </authorList>
    </citation>
    <scope>NUCLEOTIDE SEQUENCE [LARGE SCALE GENOMIC DNA]</scope>
    <source>
        <strain evidence="2">CG10_big_fil_rev_8_21_14_0_10_32_10</strain>
    </source>
</reference>
<comment type="caution">
    <text evidence="2">The sequence shown here is derived from an EMBL/GenBank/DDBJ whole genome shotgun (WGS) entry which is preliminary data.</text>
</comment>
<accession>A0A2H0RBD5</accession>
<dbReference type="Proteomes" id="UP000230214">
    <property type="component" value="Unassembled WGS sequence"/>
</dbReference>
<dbReference type="Pfam" id="PF01850">
    <property type="entry name" value="PIN"/>
    <property type="match status" value="1"/>
</dbReference>
<evidence type="ECO:0000313" key="3">
    <source>
        <dbReference type="Proteomes" id="UP000230214"/>
    </source>
</evidence>
<dbReference type="EMBL" id="PCXU01000009">
    <property type="protein sequence ID" value="PIR43828.1"/>
    <property type="molecule type" value="Genomic_DNA"/>
</dbReference>
<sequence>MELKDNSKIYVDTNLFIYYFENNQKYVHKVEKLFGESLNKNIQIICSELLYLELLVLPYTKNNIRVINLYKNLEKYIPNLTLMPISKKILIESAKIRSNYSFRSPDSIHLATAFTEKCKYFYGSDKKLKSYKETHVEII</sequence>
<dbReference type="AlphaFoldDB" id="A0A2H0RBD5"/>
<name>A0A2H0RBD5_UNCKA</name>
<feature type="domain" description="PIN" evidence="1">
    <location>
        <begin position="9"/>
        <end position="131"/>
    </location>
</feature>